<dbReference type="PANTHER" id="PTHR47219:SF9">
    <property type="entry name" value="GTPASE ACTIVATING PROTEIN AND CENTROSOME-ASSOCIATED, ISOFORM B"/>
    <property type="match status" value="1"/>
</dbReference>
<dbReference type="AlphaFoldDB" id="A0A1Y2FCC0"/>
<organism evidence="6 7">
    <name type="scientific">Neocallimastix californiae</name>
    <dbReference type="NCBI Taxonomy" id="1754190"/>
    <lineage>
        <taxon>Eukaryota</taxon>
        <taxon>Fungi</taxon>
        <taxon>Fungi incertae sedis</taxon>
        <taxon>Chytridiomycota</taxon>
        <taxon>Chytridiomycota incertae sedis</taxon>
        <taxon>Neocallimastigomycetes</taxon>
        <taxon>Neocallimastigales</taxon>
        <taxon>Neocallimastigaceae</taxon>
        <taxon>Neocallimastix</taxon>
    </lineage>
</organism>
<dbReference type="Pfam" id="PF23436">
    <property type="entry name" value="RabGap-TBC_2"/>
    <property type="match status" value="1"/>
</dbReference>
<keyword evidence="1" id="KW-0343">GTPase activation</keyword>
<evidence type="ECO:0000256" key="2">
    <source>
        <dbReference type="ARBA" id="ARBA00023054"/>
    </source>
</evidence>
<dbReference type="EMBL" id="MCOG01000011">
    <property type="protein sequence ID" value="ORY81064.1"/>
    <property type="molecule type" value="Genomic_DNA"/>
</dbReference>
<dbReference type="SMART" id="SM00164">
    <property type="entry name" value="TBC"/>
    <property type="match status" value="1"/>
</dbReference>
<dbReference type="InterPro" id="IPR050302">
    <property type="entry name" value="Rab_GAP_TBC_domain"/>
</dbReference>
<dbReference type="GO" id="GO:0005096">
    <property type="term" value="F:GTPase activator activity"/>
    <property type="evidence" value="ECO:0007669"/>
    <property type="project" value="UniProtKB-KW"/>
</dbReference>
<feature type="domain" description="Rab-GAP TBC" evidence="5">
    <location>
        <begin position="296"/>
        <end position="481"/>
    </location>
</feature>
<gene>
    <name evidence="6" type="ORF">LY90DRAFT_664293</name>
</gene>
<dbReference type="PROSITE" id="PS50086">
    <property type="entry name" value="TBC_RABGAP"/>
    <property type="match status" value="1"/>
</dbReference>
<dbReference type="Proteomes" id="UP000193920">
    <property type="component" value="Unassembled WGS sequence"/>
</dbReference>
<dbReference type="FunFam" id="1.10.8.270:FF:000001">
    <property type="entry name" value="TBC1 domain family member 1"/>
    <property type="match status" value="1"/>
</dbReference>
<dbReference type="GO" id="GO:0031267">
    <property type="term" value="F:small GTPase binding"/>
    <property type="evidence" value="ECO:0007669"/>
    <property type="project" value="TreeGrafter"/>
</dbReference>
<sequence>MERNVENLEISLNNNKEIVFIKDLNKNVTKTEVKNLTKDKSYDSDETKKEISAVDDDCNDSITTLNKVDNENTQTSSEESESETDLESTSELESLTESESESVTESESESTSEGSIDDSYVQVDAEDKVSEKITIEENEKLSLGKRNTNNNKKKFSLKIDTLSVNGQPNKSQPINSASSTGSRFSNFVPNFTSLINTTKNIRSFSSLYFNRISHISNSEVLDSPLHTPADYEDDGVAFLLARLEEQNKLLQNDPKNSNFDTSNVSDVREFWDKVIVDYEGVARKQPELLAEKIRQGIPDSLRRLIWQSISKSKSSDLEEIYDKLLKENTPYEKIIRRDLSRTFPDHDYFKDSNGEGQESLFNVMKVYSLYDKDLGYCQGLSFIVGPLLLKMPDKEAFCVLVRLLEEYNMRGLYTPNMEGLQLRLYQFDHLLYDILPKVARHLENEGIRSTMYASQWFMTLFAYKFPLELVFRILDVLFAEGFVSIFKIAFALLKKNQDFILEFEFESLIDFLKNGLFDIYYDDISELIKDAFEIKISKRRLDKLTNHFIQENKVLDDNNQKVEFFKKENKDLINEMQKLRATEEFLIHEKARLKNELDDCRVEQTANKSLIEALQKQAEESDKLVAHTLRDAKKQAEEQLKVEMEVLAKKSVDKTLKNKKLESRIEELEKQVAEMKMKYAQSENEKNNFKHKWENLKKFID</sequence>
<evidence type="ECO:0000256" key="1">
    <source>
        <dbReference type="ARBA" id="ARBA00022468"/>
    </source>
</evidence>
<feature type="compositionally biased region" description="Acidic residues" evidence="4">
    <location>
        <begin position="78"/>
        <end position="110"/>
    </location>
</feature>
<dbReference type="SUPFAM" id="SSF47923">
    <property type="entry name" value="Ypt/Rab-GAP domain of gyp1p"/>
    <property type="match status" value="2"/>
</dbReference>
<dbReference type="InterPro" id="IPR000195">
    <property type="entry name" value="Rab-GAP-TBC_dom"/>
</dbReference>
<dbReference type="STRING" id="1754190.A0A1Y2FCC0"/>
<dbReference type="OrthoDB" id="295078at2759"/>
<evidence type="ECO:0000256" key="3">
    <source>
        <dbReference type="SAM" id="Coils"/>
    </source>
</evidence>
<dbReference type="Gene3D" id="1.10.8.270">
    <property type="entry name" value="putative rabgap domain of human tbc1 domain family member 14 like domains"/>
    <property type="match status" value="1"/>
</dbReference>
<feature type="compositionally biased region" description="Basic and acidic residues" evidence="4">
    <location>
        <begin position="32"/>
        <end position="52"/>
    </location>
</feature>
<keyword evidence="7" id="KW-1185">Reference proteome</keyword>
<keyword evidence="2 3" id="KW-0175">Coiled coil</keyword>
<comment type="caution">
    <text evidence="6">The sequence shown here is derived from an EMBL/GenBank/DDBJ whole genome shotgun (WGS) entry which is preliminary data.</text>
</comment>
<feature type="coiled-coil region" evidence="3">
    <location>
        <begin position="555"/>
        <end position="603"/>
    </location>
</feature>
<dbReference type="Gene3D" id="1.10.10.750">
    <property type="entry name" value="Ypt/Rab-GAP domain of gyp1p, domain 1"/>
    <property type="match status" value="1"/>
</dbReference>
<evidence type="ECO:0000256" key="4">
    <source>
        <dbReference type="SAM" id="MobiDB-lite"/>
    </source>
</evidence>
<protein>
    <submittedName>
        <fullName evidence="6">RabGAP/TBC</fullName>
    </submittedName>
</protein>
<dbReference type="FunFam" id="1.10.472.80:FF:000027">
    <property type="entry name" value="GTPase activating protein (Evi5)"/>
    <property type="match status" value="1"/>
</dbReference>
<proteinExistence type="predicted"/>
<accession>A0A1Y2FCC0</accession>
<feature type="region of interest" description="Disordered" evidence="4">
    <location>
        <begin position="32"/>
        <end position="123"/>
    </location>
</feature>
<feature type="compositionally biased region" description="Polar residues" evidence="4">
    <location>
        <begin position="60"/>
        <end position="74"/>
    </location>
</feature>
<feature type="coiled-coil region" evidence="3">
    <location>
        <begin position="651"/>
        <end position="692"/>
    </location>
</feature>
<reference evidence="6 7" key="1">
    <citation type="submission" date="2016-08" db="EMBL/GenBank/DDBJ databases">
        <title>A Parts List for Fungal Cellulosomes Revealed by Comparative Genomics.</title>
        <authorList>
            <consortium name="DOE Joint Genome Institute"/>
            <person name="Haitjema C.H."/>
            <person name="Gilmore S.P."/>
            <person name="Henske J.K."/>
            <person name="Solomon K.V."/>
            <person name="De Groot R."/>
            <person name="Kuo A."/>
            <person name="Mondo S.J."/>
            <person name="Salamov A.A."/>
            <person name="Labutti K."/>
            <person name="Zhao Z."/>
            <person name="Chiniquy J."/>
            <person name="Barry K."/>
            <person name="Brewer H.M."/>
            <person name="Purvine S.O."/>
            <person name="Wright A.T."/>
            <person name="Boxma B."/>
            <person name="Van Alen T."/>
            <person name="Hackstein J.H."/>
            <person name="Baker S.E."/>
            <person name="Grigoriev I.V."/>
            <person name="O'Malley M.A."/>
        </authorList>
    </citation>
    <scope>NUCLEOTIDE SEQUENCE [LARGE SCALE GENOMIC DNA]</scope>
    <source>
        <strain evidence="6 7">G1</strain>
    </source>
</reference>
<evidence type="ECO:0000313" key="6">
    <source>
        <dbReference type="EMBL" id="ORY81064.1"/>
    </source>
</evidence>
<dbReference type="Gene3D" id="1.10.472.80">
    <property type="entry name" value="Ypt/Rab-GAP domain of gyp1p, domain 3"/>
    <property type="match status" value="1"/>
</dbReference>
<dbReference type="FunFam" id="1.10.10.750:FF:000003">
    <property type="entry name" value="GTPase activating protein (Evi5)"/>
    <property type="match status" value="1"/>
</dbReference>
<evidence type="ECO:0000313" key="7">
    <source>
        <dbReference type="Proteomes" id="UP000193920"/>
    </source>
</evidence>
<name>A0A1Y2FCC0_9FUNG</name>
<dbReference type="InterPro" id="IPR035969">
    <property type="entry name" value="Rab-GAP_TBC_sf"/>
</dbReference>
<dbReference type="PANTHER" id="PTHR47219">
    <property type="entry name" value="RAB GTPASE-ACTIVATING PROTEIN 1-LIKE"/>
    <property type="match status" value="1"/>
</dbReference>
<evidence type="ECO:0000259" key="5">
    <source>
        <dbReference type="PROSITE" id="PS50086"/>
    </source>
</evidence>